<accession>A0A3B1A8R2</accession>
<reference evidence="3" key="1">
    <citation type="submission" date="2018-06" db="EMBL/GenBank/DDBJ databases">
        <authorList>
            <person name="Zhirakovskaya E."/>
        </authorList>
    </citation>
    <scope>NUCLEOTIDE SEQUENCE</scope>
</reference>
<dbReference type="InterPro" id="IPR011250">
    <property type="entry name" value="OMP/PagP_B-barrel"/>
</dbReference>
<proteinExistence type="predicted"/>
<organism evidence="3">
    <name type="scientific">hydrothermal vent metagenome</name>
    <dbReference type="NCBI Taxonomy" id="652676"/>
    <lineage>
        <taxon>unclassified sequences</taxon>
        <taxon>metagenomes</taxon>
        <taxon>ecological metagenomes</taxon>
    </lineage>
</organism>
<dbReference type="SUPFAM" id="SSF56925">
    <property type="entry name" value="OMPA-like"/>
    <property type="match status" value="1"/>
</dbReference>
<protein>
    <recommendedName>
        <fullName evidence="2">SH3b domain-containing protein</fullName>
    </recommendedName>
</protein>
<dbReference type="PROSITE" id="PS51781">
    <property type="entry name" value="SH3B"/>
    <property type="match status" value="1"/>
</dbReference>
<dbReference type="Gene3D" id="2.30.30.40">
    <property type="entry name" value="SH3 Domains"/>
    <property type="match status" value="1"/>
</dbReference>
<gene>
    <name evidence="3" type="ORF">MNBD_GAMMA21-2984</name>
</gene>
<sequence>MRNCLLTLLLFLFASVASTGAIAEEDEHFVKVADPYIEMHTGPGRGYPIFYVIPRGEWVQLLYRKTDWFQVSSEDGKQGWVSAGQLAMTLNPSGKRVDIKDPDEKDFVVRNWEYGVTIGRFGADFGEINNGLAVITLYGGYHFTENISNEIIFSQASGTSSSKTILSLLNIVHEPFPDWTVSPFFTLGTGWIQTKPKSTLVATRDRTDQYANFGFGVRMHLTKRFLLRAEYKEYVVFTSRDDNEEIKEWKAGFGFFF</sequence>
<dbReference type="InterPro" id="IPR003646">
    <property type="entry name" value="SH3-like_bac-type"/>
</dbReference>
<keyword evidence="1" id="KW-0732">Signal</keyword>
<dbReference type="InterPro" id="IPR027385">
    <property type="entry name" value="Beta-barrel_OMP"/>
</dbReference>
<feature type="domain" description="SH3b" evidence="2">
    <location>
        <begin position="25"/>
        <end position="90"/>
    </location>
</feature>
<evidence type="ECO:0000313" key="3">
    <source>
        <dbReference type="EMBL" id="VAW94609.1"/>
    </source>
</evidence>
<dbReference type="Pfam" id="PF13505">
    <property type="entry name" value="OMP_b-brl"/>
    <property type="match status" value="1"/>
</dbReference>
<dbReference type="EMBL" id="UOFR01000029">
    <property type="protein sequence ID" value="VAW94609.1"/>
    <property type="molecule type" value="Genomic_DNA"/>
</dbReference>
<dbReference type="Pfam" id="PF08239">
    <property type="entry name" value="SH3_3"/>
    <property type="match status" value="1"/>
</dbReference>
<dbReference type="AlphaFoldDB" id="A0A3B1A8R2"/>
<name>A0A3B1A8R2_9ZZZZ</name>
<dbReference type="Gene3D" id="2.40.160.20">
    <property type="match status" value="1"/>
</dbReference>
<evidence type="ECO:0000256" key="1">
    <source>
        <dbReference type="ARBA" id="ARBA00022729"/>
    </source>
</evidence>
<evidence type="ECO:0000259" key="2">
    <source>
        <dbReference type="PROSITE" id="PS51781"/>
    </source>
</evidence>